<organism evidence="2 3">
    <name type="scientific">Potamilus streckersoni</name>
    <dbReference type="NCBI Taxonomy" id="2493646"/>
    <lineage>
        <taxon>Eukaryota</taxon>
        <taxon>Metazoa</taxon>
        <taxon>Spiralia</taxon>
        <taxon>Lophotrochozoa</taxon>
        <taxon>Mollusca</taxon>
        <taxon>Bivalvia</taxon>
        <taxon>Autobranchia</taxon>
        <taxon>Heteroconchia</taxon>
        <taxon>Palaeoheterodonta</taxon>
        <taxon>Unionida</taxon>
        <taxon>Unionoidea</taxon>
        <taxon>Unionidae</taxon>
        <taxon>Ambleminae</taxon>
        <taxon>Lampsilini</taxon>
        <taxon>Potamilus</taxon>
    </lineage>
</organism>
<reference evidence="2" key="1">
    <citation type="journal article" date="2021" name="Genome Biol. Evol.">
        <title>A High-Quality Reference Genome for a Parasitic Bivalve with Doubly Uniparental Inheritance (Bivalvia: Unionida).</title>
        <authorList>
            <person name="Smith C.H."/>
        </authorList>
    </citation>
    <scope>NUCLEOTIDE SEQUENCE</scope>
    <source>
        <strain evidence="2">CHS0354</strain>
    </source>
</reference>
<name>A0AAE0S5U7_9BIVA</name>
<evidence type="ECO:0000256" key="1">
    <source>
        <dbReference type="SAM" id="MobiDB-lite"/>
    </source>
</evidence>
<sequence length="155" mass="18107">MAANEMERVKQLLPHISARLADKTERLVAKMKALQIFKDNMDIFQTLAESNNFEILEYLKETLRIEGHEKIVREIESKPAPTEDCTDNSSPSADDASDSFRIYLGSKSDPFSHELREMRLEMKKELQEMRNEIKEARAEAREHNEEAKKREDRLL</sequence>
<feature type="region of interest" description="Disordered" evidence="1">
    <location>
        <begin position="131"/>
        <end position="155"/>
    </location>
</feature>
<evidence type="ECO:0000313" key="3">
    <source>
        <dbReference type="Proteomes" id="UP001195483"/>
    </source>
</evidence>
<dbReference type="Proteomes" id="UP001195483">
    <property type="component" value="Unassembled WGS sequence"/>
</dbReference>
<evidence type="ECO:0000313" key="2">
    <source>
        <dbReference type="EMBL" id="KAK3585936.1"/>
    </source>
</evidence>
<dbReference type="AlphaFoldDB" id="A0AAE0S5U7"/>
<gene>
    <name evidence="2" type="ORF">CHS0354_038477</name>
</gene>
<reference evidence="2" key="2">
    <citation type="journal article" date="2021" name="Genome Biol. Evol.">
        <title>Developing a high-quality reference genome for a parasitic bivalve with doubly uniparental inheritance (Bivalvia: Unionida).</title>
        <authorList>
            <person name="Smith C.H."/>
        </authorList>
    </citation>
    <scope>NUCLEOTIDE SEQUENCE</scope>
    <source>
        <strain evidence="2">CHS0354</strain>
        <tissue evidence="2">Mantle</tissue>
    </source>
</reference>
<accession>A0AAE0S5U7</accession>
<feature type="region of interest" description="Disordered" evidence="1">
    <location>
        <begin position="74"/>
        <end position="98"/>
    </location>
</feature>
<comment type="caution">
    <text evidence="2">The sequence shown here is derived from an EMBL/GenBank/DDBJ whole genome shotgun (WGS) entry which is preliminary data.</text>
</comment>
<proteinExistence type="predicted"/>
<protein>
    <submittedName>
        <fullName evidence="2">Uncharacterized protein</fullName>
    </submittedName>
</protein>
<dbReference type="EMBL" id="JAEAOA010002240">
    <property type="protein sequence ID" value="KAK3585936.1"/>
    <property type="molecule type" value="Genomic_DNA"/>
</dbReference>
<keyword evidence="3" id="KW-1185">Reference proteome</keyword>
<reference evidence="2" key="3">
    <citation type="submission" date="2023-05" db="EMBL/GenBank/DDBJ databases">
        <authorList>
            <person name="Smith C.H."/>
        </authorList>
    </citation>
    <scope>NUCLEOTIDE SEQUENCE</scope>
    <source>
        <strain evidence="2">CHS0354</strain>
        <tissue evidence="2">Mantle</tissue>
    </source>
</reference>